<name>A0A3B0ZMG2_9ZZZZ</name>
<gene>
    <name evidence="1" type="ORF">MNBD_GAMMA16-1541</name>
</gene>
<proteinExistence type="predicted"/>
<sequence>EEEVLFKPGTKFKVTKKTQDDDGAWNIDLEEKS</sequence>
<accession>A0A3B0ZMG2</accession>
<evidence type="ECO:0000313" key="1">
    <source>
        <dbReference type="EMBL" id="VAW88527.1"/>
    </source>
</evidence>
<reference evidence="1" key="1">
    <citation type="submission" date="2018-06" db="EMBL/GenBank/DDBJ databases">
        <authorList>
            <person name="Zhirakovskaya E."/>
        </authorList>
    </citation>
    <scope>NUCLEOTIDE SEQUENCE</scope>
</reference>
<feature type="non-terminal residue" evidence="1">
    <location>
        <position position="1"/>
    </location>
</feature>
<evidence type="ECO:0008006" key="2">
    <source>
        <dbReference type="Google" id="ProtNLM"/>
    </source>
</evidence>
<dbReference type="EMBL" id="UOFO01000147">
    <property type="protein sequence ID" value="VAW88527.1"/>
    <property type="molecule type" value="Genomic_DNA"/>
</dbReference>
<dbReference type="AlphaFoldDB" id="A0A3B0ZMG2"/>
<organism evidence="1">
    <name type="scientific">hydrothermal vent metagenome</name>
    <dbReference type="NCBI Taxonomy" id="652676"/>
    <lineage>
        <taxon>unclassified sequences</taxon>
        <taxon>metagenomes</taxon>
        <taxon>ecological metagenomes</taxon>
    </lineage>
</organism>
<protein>
    <recommendedName>
        <fullName evidence="2">NAD(+)--protein-arginine ADP-ribosyltransferase</fullName>
    </recommendedName>
</protein>
<dbReference type="Gene3D" id="3.90.176.10">
    <property type="entry name" value="Toxin ADP-ribosyltransferase, Chain A, domain 1"/>
    <property type="match status" value="1"/>
</dbReference>